<proteinExistence type="predicted"/>
<accession>A0A8I1WLB5</accession>
<dbReference type="Proteomes" id="UP000665181">
    <property type="component" value="Unassembled WGS sequence"/>
</dbReference>
<name>A0A8I1WLB5_BACIU</name>
<dbReference type="AlphaFoldDB" id="A0A8I1WLB5"/>
<evidence type="ECO:0000313" key="2">
    <source>
        <dbReference type="Proteomes" id="UP000665181"/>
    </source>
</evidence>
<sequence>MDKQPLLQITLDDNNSIPEVYYRGEKITKRIKVSFDWETATDQNEGGTKIFIKHAMYENAFGHKFAETISNKLGEETREMKSAFESN</sequence>
<dbReference type="RefSeq" id="WP_171518366.1">
    <property type="nucleotide sequence ID" value="NZ_JAGFPW010000034.1"/>
</dbReference>
<gene>
    <name evidence="1" type="ORF">J5227_21535</name>
</gene>
<comment type="caution">
    <text evidence="1">The sequence shown here is derived from an EMBL/GenBank/DDBJ whole genome shotgun (WGS) entry which is preliminary data.</text>
</comment>
<protein>
    <submittedName>
        <fullName evidence="1">Uncharacterized protein</fullName>
    </submittedName>
</protein>
<dbReference type="EMBL" id="JAGFPW010000034">
    <property type="protein sequence ID" value="MBO3796822.1"/>
    <property type="molecule type" value="Genomic_DNA"/>
</dbReference>
<organism evidence="1 2">
    <name type="scientific">Bacillus subtilis</name>
    <dbReference type="NCBI Taxonomy" id="1423"/>
    <lineage>
        <taxon>Bacteria</taxon>
        <taxon>Bacillati</taxon>
        <taxon>Bacillota</taxon>
        <taxon>Bacilli</taxon>
        <taxon>Bacillales</taxon>
        <taxon>Bacillaceae</taxon>
        <taxon>Bacillus</taxon>
    </lineage>
</organism>
<evidence type="ECO:0000313" key="1">
    <source>
        <dbReference type="EMBL" id="MBO3796822.1"/>
    </source>
</evidence>
<reference evidence="1" key="1">
    <citation type="submission" date="2021-03" db="EMBL/GenBank/DDBJ databases">
        <title>Isolation of Bacillus subtilis from fermented food sample.</title>
        <authorList>
            <person name="Lakshmanan V."/>
            <person name="Athira K."/>
            <person name="Rajagopal K."/>
        </authorList>
    </citation>
    <scope>NUCLEOTIDE SEQUENCE</scope>
    <source>
        <strain evidence="1">S1</strain>
    </source>
</reference>